<evidence type="ECO:0000259" key="3">
    <source>
        <dbReference type="PROSITE" id="PS50405"/>
    </source>
</evidence>
<dbReference type="SFLD" id="SFLDS00019">
    <property type="entry name" value="Glutathione_Transferase_(cytos"/>
    <property type="match status" value="1"/>
</dbReference>
<dbReference type="InterPro" id="IPR036282">
    <property type="entry name" value="Glutathione-S-Trfase_C_sf"/>
</dbReference>
<feature type="domain" description="GST C-terminal" evidence="3">
    <location>
        <begin position="265"/>
        <end position="382"/>
    </location>
</feature>
<dbReference type="InterPro" id="IPR004045">
    <property type="entry name" value="Glutathione_S-Trfase_N"/>
</dbReference>
<evidence type="ECO:0000259" key="2">
    <source>
        <dbReference type="PROSITE" id="PS50404"/>
    </source>
</evidence>
<evidence type="ECO:0000313" key="5">
    <source>
        <dbReference type="Proteomes" id="UP000264120"/>
    </source>
</evidence>
<dbReference type="EMBL" id="CP023038">
    <property type="protein sequence ID" value="AXY24015.1"/>
    <property type="molecule type" value="Genomic_DNA"/>
</dbReference>
<keyword evidence="4" id="KW-0413">Isomerase</keyword>
<dbReference type="CDD" id="cd03206">
    <property type="entry name" value="GST_C_7"/>
    <property type="match status" value="1"/>
</dbReference>
<sequence>MQTCQGVRGCPHRVINRTLFEDFRHSGAQCNYEIPDSRLRLWRVNRDSESQVEAYTSSTLAKDCDNTVDQFSISVHPVDCRIGKPFKSFLQGQFENINDERFLTWKTIIKTGLLQTDPLGQVVHRSAGVSPFPEEFARSNHDIVIGCFHLYSSIKTDRSGFLIPGSFHSQSVSPSSGDSVMKLYDLDVSGNCYKVRLFAALTGIPLDLVPVDFSKDEQHSSLFTDLNPFQEVPVLVDGETVVRDSQAILVYLACSLSDQRWWPDDRRVQANIVGWLSVAACEIRNGPNAARLIRKFGVDLDMEAALHWSTKILPILNKHLESREWLASSHPTIADCAVFPYLSVAHEGSVDVRPFPALMAWMTRVSRLPNFIPMPGMLTLPY</sequence>
<feature type="domain" description="GST N-terminal" evidence="2">
    <location>
        <begin position="179"/>
        <end position="260"/>
    </location>
</feature>
<protein>
    <submittedName>
        <fullName evidence="4">Maleylpyruvate isomerase</fullName>
        <ecNumber evidence="4">5.2.1.4</ecNumber>
    </submittedName>
</protein>
<geneLocation type="plasmid" evidence="4 5">
    <name>unnamed2</name>
</geneLocation>
<dbReference type="SUPFAM" id="SSF47616">
    <property type="entry name" value="GST C-terminal domain-like"/>
    <property type="match status" value="1"/>
</dbReference>
<dbReference type="Proteomes" id="UP000264120">
    <property type="component" value="Plasmid unnamed2"/>
</dbReference>
<keyword evidence="4" id="KW-0614">Plasmid</keyword>
<dbReference type="EC" id="5.2.1.4" evidence="4"/>
<gene>
    <name evidence="4" type="primary">nagL</name>
    <name evidence="4" type="ORF">CD178_03271</name>
</gene>
<evidence type="ECO:0000256" key="1">
    <source>
        <dbReference type="RuleBase" id="RU003494"/>
    </source>
</evidence>
<dbReference type="PROSITE" id="PS50404">
    <property type="entry name" value="GST_NTER"/>
    <property type="match status" value="1"/>
</dbReference>
<dbReference type="InterPro" id="IPR004046">
    <property type="entry name" value="GST_C"/>
</dbReference>
<dbReference type="InterPro" id="IPR036249">
    <property type="entry name" value="Thioredoxin-like_sf"/>
</dbReference>
<dbReference type="SFLD" id="SFLDG00358">
    <property type="entry name" value="Main_(cytGST)"/>
    <property type="match status" value="1"/>
</dbReference>
<comment type="similarity">
    <text evidence="1">Belongs to the GST superfamily.</text>
</comment>
<dbReference type="CDD" id="cd03056">
    <property type="entry name" value="GST_N_4"/>
    <property type="match status" value="1"/>
</dbReference>
<keyword evidence="4" id="KW-0670">Pyruvate</keyword>
<dbReference type="Gene3D" id="3.40.30.10">
    <property type="entry name" value="Glutaredoxin"/>
    <property type="match status" value="1"/>
</dbReference>
<dbReference type="Pfam" id="PF00043">
    <property type="entry name" value="GST_C"/>
    <property type="match status" value="1"/>
</dbReference>
<dbReference type="GO" id="GO:0050077">
    <property type="term" value="F:maleylpyruvate isomerase activity"/>
    <property type="evidence" value="ECO:0007669"/>
    <property type="project" value="UniProtKB-EC"/>
</dbReference>
<dbReference type="Pfam" id="PF02798">
    <property type="entry name" value="GST_N"/>
    <property type="match status" value="1"/>
</dbReference>
<accession>A0A347WGM2</accession>
<keyword evidence="5" id="KW-1185">Reference proteome</keyword>
<dbReference type="PROSITE" id="PS50405">
    <property type="entry name" value="GST_CTER"/>
    <property type="match status" value="1"/>
</dbReference>
<dbReference type="PANTHER" id="PTHR44051">
    <property type="entry name" value="GLUTATHIONE S-TRANSFERASE-RELATED"/>
    <property type="match status" value="1"/>
</dbReference>
<organism evidence="4 5">
    <name type="scientific">Komagataeibacter saccharivorans</name>
    <dbReference type="NCBI Taxonomy" id="265959"/>
    <lineage>
        <taxon>Bacteria</taxon>
        <taxon>Pseudomonadati</taxon>
        <taxon>Pseudomonadota</taxon>
        <taxon>Alphaproteobacteria</taxon>
        <taxon>Acetobacterales</taxon>
        <taxon>Acetobacteraceae</taxon>
        <taxon>Komagataeibacter</taxon>
    </lineage>
</organism>
<reference evidence="4 5" key="1">
    <citation type="submission" date="2017-08" db="EMBL/GenBank/DDBJ databases">
        <title>Complete genome sequence of Gluconacetobacter saccharivorans CV1 isolated from Fermented Vinegar.</title>
        <authorList>
            <person name="Kim S.-Y."/>
        </authorList>
    </citation>
    <scope>NUCLEOTIDE SEQUENCE [LARGE SCALE GENOMIC DNA]</scope>
    <source>
        <strain evidence="4 5">CV1</strain>
        <plasmid evidence="4 5">unnamed2</plasmid>
    </source>
</reference>
<dbReference type="Gene3D" id="1.20.1050.10">
    <property type="match status" value="1"/>
</dbReference>
<dbReference type="InterPro" id="IPR040079">
    <property type="entry name" value="Glutathione_S-Trfase"/>
</dbReference>
<dbReference type="InterPro" id="IPR010987">
    <property type="entry name" value="Glutathione-S-Trfase_C-like"/>
</dbReference>
<dbReference type="PANTHER" id="PTHR44051:SF2">
    <property type="entry name" value="HYPOTHETICAL GLUTATHIONE S-TRANSFERASE LIKE PROTEIN"/>
    <property type="match status" value="1"/>
</dbReference>
<dbReference type="SUPFAM" id="SSF52833">
    <property type="entry name" value="Thioredoxin-like"/>
    <property type="match status" value="1"/>
</dbReference>
<dbReference type="KEGG" id="ksc:CD178_03271"/>
<proteinExistence type="inferred from homology"/>
<evidence type="ECO:0000313" key="4">
    <source>
        <dbReference type="EMBL" id="AXY24015.1"/>
    </source>
</evidence>
<dbReference type="AlphaFoldDB" id="A0A347WGM2"/>
<name>A0A347WGM2_9PROT</name>